<sequence>MKWNAITPVAALLVLVAAAFAPMNPASTWVPRGAESASGAPAAYSGADNFVDARRAAGDASAQAGFLTQGTSKLKDGTEELRDGSTELADGVSAAKDGADELSQGMTEIQAGTGQLADGATRLADNVGGAVDQVVGFDAIRGQVLAAIDDTLEGTRGSNDPEVKDLRSQLEDLRTQVDTAELPEDWTSQLTELKDGSRELANQLSTPGYAYHDGIYSATNGAADLAEGLGDMNDRVGEAKDGVNKLADGAAKVDDMATNTKDRIGDVQRALPAAAPVAGAASGSAGGAGGAGATGEASISSSLPPLAAMLVSALAVLGGLAAALAAYGVTRSRWSILGLGTLLAAGAGTILVTILGTGLTPLAIALTGLALALGSLASAGITWILRDAFGELGGTAAAGIFALAQTGVVGWVWSHAATGDVDGIVRALSSAMPMHWSTSAISAAGNNGSTTAMWTGIGLSVLLAVLGIVAMRASRPSAVSALDEADSDYGSDDGDYGDDLYVADGETVFDDRGDTAVLEAEDVIEHKR</sequence>
<evidence type="ECO:0000256" key="2">
    <source>
        <dbReference type="SAM" id="SignalP"/>
    </source>
</evidence>
<dbReference type="RefSeq" id="WP_076598345.1">
    <property type="nucleotide sequence ID" value="NZ_CP046976.1"/>
</dbReference>
<protein>
    <submittedName>
        <fullName evidence="3">X-X-X-Leu-X-X-Gly heptad repeat-containing protein</fullName>
    </submittedName>
</protein>
<proteinExistence type="predicted"/>
<feature type="transmembrane region" description="Helical" evidence="1">
    <location>
        <begin position="306"/>
        <end position="329"/>
    </location>
</feature>
<evidence type="ECO:0000256" key="1">
    <source>
        <dbReference type="SAM" id="Phobius"/>
    </source>
</evidence>
<accession>A0A1N7INX6</accession>
<dbReference type="STRING" id="1161099.SAMN05444817_101151"/>
<feature type="transmembrane region" description="Helical" evidence="1">
    <location>
        <begin position="362"/>
        <end position="385"/>
    </location>
</feature>
<name>A0A1N7INX6_9CORY</name>
<dbReference type="AlphaFoldDB" id="A0A1N7INX6"/>
<gene>
    <name evidence="3" type="ORF">SAMN05444817_101151</name>
</gene>
<feature type="chain" id="PRO_5039164839" evidence="2">
    <location>
        <begin position="22"/>
        <end position="528"/>
    </location>
</feature>
<feature type="signal peptide" evidence="2">
    <location>
        <begin position="1"/>
        <end position="21"/>
    </location>
</feature>
<keyword evidence="1" id="KW-0472">Membrane</keyword>
<dbReference type="OrthoDB" id="4426125at2"/>
<keyword evidence="4" id="KW-1185">Reference proteome</keyword>
<feature type="transmembrane region" description="Helical" evidence="1">
    <location>
        <begin position="392"/>
        <end position="413"/>
    </location>
</feature>
<reference evidence="4" key="1">
    <citation type="submission" date="2017-01" db="EMBL/GenBank/DDBJ databases">
        <authorList>
            <person name="Varghese N."/>
            <person name="Submissions S."/>
        </authorList>
    </citation>
    <scope>NUCLEOTIDE SEQUENCE [LARGE SCALE GENOMIC DNA]</scope>
    <source>
        <strain evidence="4">DSM 44531</strain>
    </source>
</reference>
<dbReference type="Proteomes" id="UP000186292">
    <property type="component" value="Unassembled WGS sequence"/>
</dbReference>
<keyword evidence="2" id="KW-0732">Signal</keyword>
<dbReference type="Gene3D" id="1.10.287.950">
    <property type="entry name" value="Methyl-accepting chemotaxis protein"/>
    <property type="match status" value="1"/>
</dbReference>
<organism evidence="3 4">
    <name type="scientific">Corynebacterium appendicis CIP 107643</name>
    <dbReference type="NCBI Taxonomy" id="1161099"/>
    <lineage>
        <taxon>Bacteria</taxon>
        <taxon>Bacillati</taxon>
        <taxon>Actinomycetota</taxon>
        <taxon>Actinomycetes</taxon>
        <taxon>Mycobacteriales</taxon>
        <taxon>Corynebacteriaceae</taxon>
        <taxon>Corynebacterium</taxon>
    </lineage>
</organism>
<keyword evidence="1" id="KW-1133">Transmembrane helix</keyword>
<dbReference type="EMBL" id="FTOF01000001">
    <property type="protein sequence ID" value="SIS38785.1"/>
    <property type="molecule type" value="Genomic_DNA"/>
</dbReference>
<feature type="transmembrane region" description="Helical" evidence="1">
    <location>
        <begin position="336"/>
        <end position="356"/>
    </location>
</feature>
<keyword evidence="1" id="KW-0812">Transmembrane</keyword>
<dbReference type="NCBIfam" id="TIGR03057">
    <property type="entry name" value="xxxLxxG_by_4"/>
    <property type="match status" value="3"/>
</dbReference>
<evidence type="ECO:0000313" key="3">
    <source>
        <dbReference type="EMBL" id="SIS38785.1"/>
    </source>
</evidence>
<dbReference type="InterPro" id="IPR023908">
    <property type="entry name" value="xxxLxxG_rpt"/>
</dbReference>
<feature type="transmembrane region" description="Helical" evidence="1">
    <location>
        <begin position="452"/>
        <end position="471"/>
    </location>
</feature>
<evidence type="ECO:0000313" key="4">
    <source>
        <dbReference type="Proteomes" id="UP000186292"/>
    </source>
</evidence>